<feature type="compositionally biased region" description="Basic and acidic residues" evidence="1">
    <location>
        <begin position="303"/>
        <end position="312"/>
    </location>
</feature>
<feature type="compositionally biased region" description="Polar residues" evidence="1">
    <location>
        <begin position="512"/>
        <end position="524"/>
    </location>
</feature>
<protein>
    <submittedName>
        <fullName evidence="2">Uncharacterized protein</fullName>
    </submittedName>
</protein>
<dbReference type="RefSeq" id="XP_018712816.1">
    <property type="nucleotide sequence ID" value="XM_018859219.1"/>
</dbReference>
<dbReference type="AlphaFoldDB" id="A0A1A0HEA4"/>
<evidence type="ECO:0000313" key="3">
    <source>
        <dbReference type="Proteomes" id="UP000092555"/>
    </source>
</evidence>
<reference evidence="2 3" key="1">
    <citation type="submission" date="2016-05" db="EMBL/GenBank/DDBJ databases">
        <title>Comparative genomics of biotechnologically important yeasts.</title>
        <authorList>
            <consortium name="DOE Joint Genome Institute"/>
            <person name="Riley R."/>
            <person name="Haridas S."/>
            <person name="Wolfe K.H."/>
            <person name="Lopes M.R."/>
            <person name="Hittinger C.T."/>
            <person name="Goker M."/>
            <person name="Salamov A."/>
            <person name="Wisecaver J."/>
            <person name="Long T.M."/>
            <person name="Aerts A.L."/>
            <person name="Barry K."/>
            <person name="Choi C."/>
            <person name="Clum A."/>
            <person name="Coughlan A.Y."/>
            <person name="Deshpande S."/>
            <person name="Douglass A.P."/>
            <person name="Hanson S.J."/>
            <person name="Klenk H.-P."/>
            <person name="LaButti K."/>
            <person name="Lapidus A."/>
            <person name="Lindquist E."/>
            <person name="Lipzen A."/>
            <person name="Meier-kolthoff J.P."/>
            <person name="Ohm R.A."/>
            <person name="Otillar R.P."/>
            <person name="Pangilinan J."/>
            <person name="Peng Y."/>
            <person name="Rokas A."/>
            <person name="Rosa C.A."/>
            <person name="Scheuner C."/>
            <person name="Sibirny A.A."/>
            <person name="Slot J.C."/>
            <person name="Stielow J.B."/>
            <person name="Sun H."/>
            <person name="Kurtzman C.P."/>
            <person name="Blackwell M."/>
            <person name="Grigoriev I.V."/>
            <person name="Jeffries T.W."/>
        </authorList>
    </citation>
    <scope>NUCLEOTIDE SEQUENCE [LARGE SCALE GENOMIC DNA]</scope>
    <source>
        <strain evidence="2 3">NRRL YB-4993</strain>
    </source>
</reference>
<evidence type="ECO:0000256" key="1">
    <source>
        <dbReference type="SAM" id="MobiDB-lite"/>
    </source>
</evidence>
<feature type="region of interest" description="Disordered" evidence="1">
    <location>
        <begin position="244"/>
        <end position="392"/>
    </location>
</feature>
<sequence length="736" mass="81067">MMTALVSASSHYSDGSEFAMSELSMLDFVRDLNGQSDNRLTVNQLPFDTEASILQVKERSLSPEIDLVPSYLLTPSSQLVPTASSSLFNYRTGGNFRKKLCSLGNTLFSKTPPSASPRELCADLERSAANSPLQSTKEEASSVPAKRGFVFPGRGNPASRKTKKELLDKAEEKQEHTWLSFGSSLDSNTQAPKPALQSLFSLSNSDPSLSADLKELALEPTAQKAQNATPTKNASPVRELIQSEEALSKKSPPKSSTILDEGTVGSKAYLTKPAPNTESENHKEPTLHNSGPMPDQLPSPPVLKKENIEVFKTHSQQQQQTPTEKHKNKKEKVLAITKVDSTSNKIKERAKSTNAAQNTSKGHVEKRNSENQKEAVANTDAEKAQARKNEKKHSNLHTLVTIDNSPASVKLPRGKLPVATINAKINAPRTQLTNKDHTNDSHVPLYDHKTEPVHPKKASKKVNKEECVKSVPDQKYLQEHSTVIGDDKPYDREAELQFSPFVVSGLTHQTRLVDSTSKAPTQKGGTAKREALKNPTDSAHGRTSTFTLFPLWAKFPQTFRSSKFGLSPMHRLTTLFTGTEAQTHSNAASLDAAFLPREAEKSWQENPTVQSLGDFFAKPPNTSKFDQTGSWSQPGEPYALSQFRSADTHRWRNKFRFGFRSAKESKVTKPKASSIQKERKTTAREKRPKSILKSAGQQGEVFIPVLGEPGPVLAAARTQKRQLGLNQRKRSGTKKA</sequence>
<gene>
    <name evidence="2" type="ORF">METBIDRAFT_82300</name>
</gene>
<proteinExistence type="predicted"/>
<feature type="region of interest" description="Disordered" evidence="1">
    <location>
        <begin position="128"/>
        <end position="171"/>
    </location>
</feature>
<dbReference type="Proteomes" id="UP000092555">
    <property type="component" value="Unassembled WGS sequence"/>
</dbReference>
<feature type="compositionally biased region" description="Polar residues" evidence="1">
    <location>
        <begin position="313"/>
        <end position="322"/>
    </location>
</feature>
<feature type="region of interest" description="Disordered" evidence="1">
    <location>
        <begin position="662"/>
        <end position="693"/>
    </location>
</feature>
<dbReference type="OrthoDB" id="4084376at2759"/>
<dbReference type="GeneID" id="30032194"/>
<comment type="caution">
    <text evidence="2">The sequence shown here is derived from an EMBL/GenBank/DDBJ whole genome shotgun (WGS) entry which is preliminary data.</text>
</comment>
<feature type="compositionally biased region" description="Basic and acidic residues" evidence="1">
    <location>
        <begin position="676"/>
        <end position="685"/>
    </location>
</feature>
<feature type="compositionally biased region" description="Basic and acidic residues" evidence="1">
    <location>
        <begin position="362"/>
        <end position="373"/>
    </location>
</feature>
<organism evidence="2 3">
    <name type="scientific">Metschnikowia bicuspidata var. bicuspidata NRRL YB-4993</name>
    <dbReference type="NCBI Taxonomy" id="869754"/>
    <lineage>
        <taxon>Eukaryota</taxon>
        <taxon>Fungi</taxon>
        <taxon>Dikarya</taxon>
        <taxon>Ascomycota</taxon>
        <taxon>Saccharomycotina</taxon>
        <taxon>Pichiomycetes</taxon>
        <taxon>Metschnikowiaceae</taxon>
        <taxon>Metschnikowia</taxon>
    </lineage>
</organism>
<dbReference type="EMBL" id="LXTC01000002">
    <property type="protein sequence ID" value="OBA22320.1"/>
    <property type="molecule type" value="Genomic_DNA"/>
</dbReference>
<feature type="region of interest" description="Disordered" evidence="1">
    <location>
        <begin position="512"/>
        <end position="539"/>
    </location>
</feature>
<feature type="compositionally biased region" description="Polar residues" evidence="1">
    <location>
        <begin position="352"/>
        <end position="361"/>
    </location>
</feature>
<evidence type="ECO:0000313" key="2">
    <source>
        <dbReference type="EMBL" id="OBA22320.1"/>
    </source>
</evidence>
<name>A0A1A0HEA4_9ASCO</name>
<feature type="region of interest" description="Disordered" evidence="1">
    <location>
        <begin position="432"/>
        <end position="467"/>
    </location>
</feature>
<keyword evidence="3" id="KW-1185">Reference proteome</keyword>
<feature type="compositionally biased region" description="Basic and acidic residues" evidence="1">
    <location>
        <begin position="434"/>
        <end position="454"/>
    </location>
</feature>
<accession>A0A1A0HEA4</accession>